<evidence type="ECO:0000256" key="2">
    <source>
        <dbReference type="ARBA" id="ARBA00023002"/>
    </source>
</evidence>
<dbReference type="InterPro" id="IPR016162">
    <property type="entry name" value="Ald_DH_N"/>
</dbReference>
<evidence type="ECO:0000259" key="3">
    <source>
        <dbReference type="Pfam" id="PF00171"/>
    </source>
</evidence>
<feature type="domain" description="Aldehyde dehydrogenase" evidence="3">
    <location>
        <begin position="31"/>
        <end position="186"/>
    </location>
</feature>
<comment type="similarity">
    <text evidence="1">Belongs to the aldehyde dehydrogenase family.</text>
</comment>
<keyword evidence="2" id="KW-0560">Oxidoreductase</keyword>
<dbReference type="EMBL" id="CP012661">
    <property type="protein sequence ID" value="AMY70500.1"/>
    <property type="molecule type" value="Genomic_DNA"/>
</dbReference>
<keyword evidence="5" id="KW-1185">Reference proteome</keyword>
<dbReference type="InterPro" id="IPR050740">
    <property type="entry name" value="Aldehyde_DH_Superfamily"/>
</dbReference>
<dbReference type="STRING" id="1335048.AKL17_3268"/>
<dbReference type="PANTHER" id="PTHR43353">
    <property type="entry name" value="SUCCINATE-SEMIALDEHYDE DEHYDROGENASE, MITOCHONDRIAL"/>
    <property type="match status" value="1"/>
</dbReference>
<dbReference type="InterPro" id="IPR016161">
    <property type="entry name" value="Ald_DH/histidinol_DH"/>
</dbReference>
<dbReference type="InterPro" id="IPR015590">
    <property type="entry name" value="Aldehyde_DH_dom"/>
</dbReference>
<dbReference type="PANTHER" id="PTHR43353:SF5">
    <property type="entry name" value="SUCCINATE-SEMIALDEHYDE DEHYDROGENASE, MITOCHONDRIAL"/>
    <property type="match status" value="1"/>
</dbReference>
<protein>
    <submittedName>
        <fullName evidence="4">GabD3 succinate-semialdehyde dehdyrogenase</fullName>
    </submittedName>
</protein>
<dbReference type="AlphaFoldDB" id="A0A159Z7F3"/>
<sequence>MTLDSPHADLADPGLHARGLYIGGAWLPGRGIPVTNPSTAAVLAEVPDATIADAMRAVDAAEAAAAGWRATPPRQRAEILRHWFGLMTDHAEDLARLISLENGKALPDARGEVAYAAEFFRWYAEEAVRIPGEFRHAPSGAHDILVGHDPIGIAVLITPWNFPAAMATRKIGPALAAGCTVILSPPRKPR</sequence>
<name>A0A159Z7F3_9RHOB</name>
<evidence type="ECO:0000313" key="5">
    <source>
        <dbReference type="Proteomes" id="UP000076128"/>
    </source>
</evidence>
<organism evidence="4 5">
    <name type="scientific">Frigidibacter mobilis</name>
    <dbReference type="NCBI Taxonomy" id="1335048"/>
    <lineage>
        <taxon>Bacteria</taxon>
        <taxon>Pseudomonadati</taxon>
        <taxon>Pseudomonadota</taxon>
        <taxon>Alphaproteobacteria</taxon>
        <taxon>Rhodobacterales</taxon>
        <taxon>Paracoccaceae</taxon>
        <taxon>Frigidibacter</taxon>
    </lineage>
</organism>
<dbReference type="GO" id="GO:0009450">
    <property type="term" value="P:gamma-aminobutyric acid catabolic process"/>
    <property type="evidence" value="ECO:0007669"/>
    <property type="project" value="TreeGrafter"/>
</dbReference>
<dbReference type="Proteomes" id="UP000076128">
    <property type="component" value="Chromosome"/>
</dbReference>
<evidence type="ECO:0000256" key="1">
    <source>
        <dbReference type="ARBA" id="ARBA00009986"/>
    </source>
</evidence>
<dbReference type="PATRIC" id="fig|1335048.3.peg.3395"/>
<gene>
    <name evidence="4" type="ORF">AKL17_3268</name>
</gene>
<dbReference type="GO" id="GO:0004777">
    <property type="term" value="F:succinate-semialdehyde dehydrogenase (NAD+) activity"/>
    <property type="evidence" value="ECO:0007669"/>
    <property type="project" value="TreeGrafter"/>
</dbReference>
<dbReference type="Gene3D" id="3.40.605.10">
    <property type="entry name" value="Aldehyde Dehydrogenase, Chain A, domain 1"/>
    <property type="match status" value="1"/>
</dbReference>
<accession>A0A159Z7F3</accession>
<proteinExistence type="inferred from homology"/>
<dbReference type="FunFam" id="3.40.605.10:FF:000063">
    <property type="entry name" value="Succinate-semialdehyde dehydrogenase, mitochondrial"/>
    <property type="match status" value="1"/>
</dbReference>
<evidence type="ECO:0000313" key="4">
    <source>
        <dbReference type="EMBL" id="AMY70500.1"/>
    </source>
</evidence>
<dbReference type="KEGG" id="daa:AKL17_3268"/>
<dbReference type="SUPFAM" id="SSF53720">
    <property type="entry name" value="ALDH-like"/>
    <property type="match status" value="1"/>
</dbReference>
<dbReference type="Pfam" id="PF00171">
    <property type="entry name" value="Aldedh"/>
    <property type="match status" value="1"/>
</dbReference>
<reference evidence="4 5" key="1">
    <citation type="submission" date="2015-09" db="EMBL/GenBank/DDBJ databases">
        <title>Complete genome sequence of Defluviimonas alba cai42t isolated from an oilfield in Xinjiang.</title>
        <authorList>
            <person name="Geng S."/>
            <person name="Pan X."/>
            <person name="Wu X."/>
        </authorList>
    </citation>
    <scope>NUCLEOTIDE SEQUENCE [LARGE SCALE GENOMIC DNA]</scope>
    <source>
        <strain evidence="5">cai42</strain>
    </source>
</reference>